<dbReference type="RefSeq" id="WP_090627176.1">
    <property type="nucleotide sequence ID" value="NZ_FOCP01000001.1"/>
</dbReference>
<dbReference type="InterPro" id="IPR043129">
    <property type="entry name" value="ATPase_NBD"/>
</dbReference>
<organism evidence="4 5">
    <name type="scientific">Nitrosomonas marina</name>
    <dbReference type="NCBI Taxonomy" id="917"/>
    <lineage>
        <taxon>Bacteria</taxon>
        <taxon>Pseudomonadati</taxon>
        <taxon>Pseudomonadota</taxon>
        <taxon>Betaproteobacteria</taxon>
        <taxon>Nitrosomonadales</taxon>
        <taxon>Nitrosomonadaceae</taxon>
        <taxon>Nitrosomonas</taxon>
    </lineage>
</organism>
<dbReference type="PANTHER" id="PTHR42959">
    <property type="entry name" value="CARBAMOYLTRANSFERASE"/>
    <property type="match status" value="1"/>
</dbReference>
<reference evidence="4 5" key="1">
    <citation type="submission" date="2016-10" db="EMBL/GenBank/DDBJ databases">
        <authorList>
            <person name="de Groot N.N."/>
        </authorList>
    </citation>
    <scope>NUCLEOTIDE SEQUENCE [LARGE SCALE GENOMIC DNA]</scope>
    <source>
        <strain evidence="4 5">Nm22</strain>
    </source>
</reference>
<dbReference type="InterPro" id="IPR051060">
    <property type="entry name" value="Carbamoyltrans_HypF-like"/>
</dbReference>
<evidence type="ECO:0000259" key="2">
    <source>
        <dbReference type="Pfam" id="PF17788"/>
    </source>
</evidence>
<dbReference type="Pfam" id="PF17788">
    <property type="entry name" value="HypF_C"/>
    <property type="match status" value="1"/>
</dbReference>
<evidence type="ECO:0000259" key="3">
    <source>
        <dbReference type="Pfam" id="PF22521"/>
    </source>
</evidence>
<name>A0A1H8AP24_9PROT</name>
<comment type="similarity">
    <text evidence="1">Belongs to the carbamoyltransferase HypF family.</text>
</comment>
<dbReference type="InterPro" id="IPR041440">
    <property type="entry name" value="HypF_C"/>
</dbReference>
<proteinExistence type="inferred from homology"/>
<feature type="domain" description="Carbamoyltransferase Kae1-like" evidence="3">
    <location>
        <begin position="126"/>
        <end position="370"/>
    </location>
</feature>
<evidence type="ECO:0000313" key="5">
    <source>
        <dbReference type="Proteomes" id="UP000199459"/>
    </source>
</evidence>
<dbReference type="InterPro" id="IPR055128">
    <property type="entry name" value="HypF_C_2"/>
</dbReference>
<protein>
    <submittedName>
        <fullName evidence="4">Hydrogenase maturation protein HypF</fullName>
    </submittedName>
</protein>
<evidence type="ECO:0000256" key="1">
    <source>
        <dbReference type="ARBA" id="ARBA00008097"/>
    </source>
</evidence>
<dbReference type="GO" id="GO:0051604">
    <property type="term" value="P:protein maturation"/>
    <property type="evidence" value="ECO:0007669"/>
    <property type="project" value="TreeGrafter"/>
</dbReference>
<dbReference type="Gene3D" id="3.30.420.40">
    <property type="match status" value="1"/>
</dbReference>
<dbReference type="PANTHER" id="PTHR42959:SF1">
    <property type="entry name" value="CARBAMOYLTRANSFERASE HYPF"/>
    <property type="match status" value="1"/>
</dbReference>
<sequence>MTEIDLSAVRVVNLPISGPSVLACGAWLKNTVCLSHGNRAYLSAVIGDLSSVEARKKMDAVVAEMCLQLDIEPEIIAHDLHPEFYSTMFARNFAASQCKPVIAVQHHHAHIAAVCAEHGVTEPVVGLALDGVGLGSDLSPWGGELLYVDDSGFQRIGHLAELPLPGGDRAAQEPWRMAAAVLARAGRGGEIEKRFPAQLAAPSVAAMLQKDIHCPRTTSMGRLFDAAAGLLGVNMVQAHEAQAAIALQQLAEQYGPEEALKNGYLITEDNTLDFFPLLSYLASYQSVKRNVARAASQFHATLTTGLAEWVLQAVRRYRITRVAMGGGCFHNRVLLQELIKKLKNSASGNVLSIYTARRIPPDDSAVALGQAWIAIQKRRG</sequence>
<feature type="domain" description="HypF Kae1-like" evidence="2">
    <location>
        <begin position="19"/>
        <end position="117"/>
    </location>
</feature>
<dbReference type="SUPFAM" id="SSF53067">
    <property type="entry name" value="Actin-like ATPase domain"/>
    <property type="match status" value="1"/>
</dbReference>
<gene>
    <name evidence="4" type="ORF">SAMN05216325_101263</name>
</gene>
<dbReference type="Proteomes" id="UP000199459">
    <property type="component" value="Unassembled WGS sequence"/>
</dbReference>
<dbReference type="GO" id="GO:0008270">
    <property type="term" value="F:zinc ion binding"/>
    <property type="evidence" value="ECO:0007669"/>
    <property type="project" value="TreeGrafter"/>
</dbReference>
<dbReference type="STRING" id="917.SAMN05216326_11165"/>
<evidence type="ECO:0000313" key="4">
    <source>
        <dbReference type="EMBL" id="SEM72502.1"/>
    </source>
</evidence>
<accession>A0A1H8AP24</accession>
<dbReference type="OrthoDB" id="9808093at2"/>
<dbReference type="Gene3D" id="3.30.420.360">
    <property type="match status" value="1"/>
</dbReference>
<dbReference type="EMBL" id="FOCP01000001">
    <property type="protein sequence ID" value="SEM72502.1"/>
    <property type="molecule type" value="Genomic_DNA"/>
</dbReference>
<dbReference type="Pfam" id="PF22521">
    <property type="entry name" value="HypF_C_2"/>
    <property type="match status" value="1"/>
</dbReference>
<dbReference type="GO" id="GO:0016743">
    <property type="term" value="F:carboxyl- or carbamoyltransferase activity"/>
    <property type="evidence" value="ECO:0007669"/>
    <property type="project" value="TreeGrafter"/>
</dbReference>
<dbReference type="AlphaFoldDB" id="A0A1H8AP24"/>